<keyword evidence="3" id="KW-1185">Reference proteome</keyword>
<keyword evidence="2" id="KW-0689">Ribosomal protein</keyword>
<name>A0ABU1YE40_9FLAO</name>
<protein>
    <submittedName>
        <fullName evidence="2">Ribosomal protein RSM22 (Predicted rRNA methylase)</fullName>
    </submittedName>
</protein>
<reference evidence="2 3" key="1">
    <citation type="submission" date="2023-07" db="EMBL/GenBank/DDBJ databases">
        <title>Sorghum-associated microbial communities from plants grown in Nebraska, USA.</title>
        <authorList>
            <person name="Schachtman D."/>
        </authorList>
    </citation>
    <scope>NUCLEOTIDE SEQUENCE [LARGE SCALE GENOMIC DNA]</scope>
    <source>
        <strain evidence="2 3">4129</strain>
    </source>
</reference>
<organism evidence="2 3">
    <name type="scientific">Flavobacterium piscis</name>
    <dbReference type="NCBI Taxonomy" id="1114874"/>
    <lineage>
        <taxon>Bacteria</taxon>
        <taxon>Pseudomonadati</taxon>
        <taxon>Bacteroidota</taxon>
        <taxon>Flavobacteriia</taxon>
        <taxon>Flavobacteriales</taxon>
        <taxon>Flavobacteriaceae</taxon>
        <taxon>Flavobacterium</taxon>
    </lineage>
</organism>
<dbReference type="Proteomes" id="UP001269081">
    <property type="component" value="Unassembled WGS sequence"/>
</dbReference>
<dbReference type="RefSeq" id="WP_310284163.1">
    <property type="nucleotide sequence ID" value="NZ_JAVDWQ010000024.1"/>
</dbReference>
<feature type="region of interest" description="Disordered" evidence="1">
    <location>
        <begin position="56"/>
        <end position="81"/>
    </location>
</feature>
<evidence type="ECO:0000313" key="2">
    <source>
        <dbReference type="EMBL" id="MDR7212505.1"/>
    </source>
</evidence>
<dbReference type="GO" id="GO:0032259">
    <property type="term" value="P:methylation"/>
    <property type="evidence" value="ECO:0007669"/>
    <property type="project" value="UniProtKB-KW"/>
</dbReference>
<evidence type="ECO:0000256" key="1">
    <source>
        <dbReference type="SAM" id="MobiDB-lite"/>
    </source>
</evidence>
<comment type="caution">
    <text evidence="2">The sequence shown here is derived from an EMBL/GenBank/DDBJ whole genome shotgun (WGS) entry which is preliminary data.</text>
</comment>
<dbReference type="EMBL" id="JAVDWQ010000024">
    <property type="protein sequence ID" value="MDR7212505.1"/>
    <property type="molecule type" value="Genomic_DNA"/>
</dbReference>
<sequence>MKNTKIYNSVSHQTGSFHSQICSANDNDLIYRKAYKGDWGDWDDQPEIADSNENHLEMNESEDSTVADRSESDVTYENSYL</sequence>
<evidence type="ECO:0000313" key="3">
    <source>
        <dbReference type="Proteomes" id="UP001269081"/>
    </source>
</evidence>
<proteinExistence type="predicted"/>
<dbReference type="GO" id="GO:0008168">
    <property type="term" value="F:methyltransferase activity"/>
    <property type="evidence" value="ECO:0007669"/>
    <property type="project" value="UniProtKB-KW"/>
</dbReference>
<accession>A0ABU1YE40</accession>
<dbReference type="GO" id="GO:0005840">
    <property type="term" value="C:ribosome"/>
    <property type="evidence" value="ECO:0007669"/>
    <property type="project" value="UniProtKB-KW"/>
</dbReference>
<keyword evidence="2" id="KW-0808">Transferase</keyword>
<gene>
    <name evidence="2" type="ORF">J2W48_004468</name>
</gene>
<keyword evidence="2" id="KW-0489">Methyltransferase</keyword>
<keyword evidence="2" id="KW-0687">Ribonucleoprotein</keyword>